<dbReference type="AlphaFoldDB" id="F9F3W7"/>
<comment type="caution">
    <text evidence="1">The sequence shown here is derived from an EMBL/GenBank/DDBJ whole genome shotgun (WGS) entry which is preliminary data.</text>
</comment>
<name>F9F3W7_FUSOF</name>
<gene>
    <name evidence="1" type="ORF">FOXB_01092</name>
</gene>
<organism evidence="1">
    <name type="scientific">Fusarium oxysporum (strain Fo5176)</name>
    <name type="common">Fusarium vascular wilt</name>
    <dbReference type="NCBI Taxonomy" id="660025"/>
    <lineage>
        <taxon>Eukaryota</taxon>
        <taxon>Fungi</taxon>
        <taxon>Dikarya</taxon>
        <taxon>Ascomycota</taxon>
        <taxon>Pezizomycotina</taxon>
        <taxon>Sordariomycetes</taxon>
        <taxon>Hypocreomycetidae</taxon>
        <taxon>Hypocreales</taxon>
        <taxon>Nectriaceae</taxon>
        <taxon>Fusarium</taxon>
        <taxon>Fusarium oxysporum species complex</taxon>
    </lineage>
</organism>
<dbReference type="EMBL" id="AFQF01000432">
    <property type="protein sequence ID" value="EGU88390.1"/>
    <property type="molecule type" value="Genomic_DNA"/>
</dbReference>
<feature type="non-terminal residue" evidence="1">
    <location>
        <position position="1"/>
    </location>
</feature>
<protein>
    <submittedName>
        <fullName evidence="1">Uncharacterized protein</fullName>
    </submittedName>
</protein>
<accession>F9F3W7</accession>
<evidence type="ECO:0000313" key="1">
    <source>
        <dbReference type="EMBL" id="EGU88390.1"/>
    </source>
</evidence>
<proteinExistence type="predicted"/>
<reference evidence="1" key="1">
    <citation type="journal article" date="2012" name="Mol. Plant Microbe Interact.">
        <title>A highly conserved effector in Fusarium oxysporum is required for full virulence on Arabidopsis.</title>
        <authorList>
            <person name="Thatcher L.F."/>
            <person name="Gardiner D.M."/>
            <person name="Kazan K."/>
            <person name="Manners J."/>
        </authorList>
    </citation>
    <scope>NUCLEOTIDE SEQUENCE [LARGE SCALE GENOMIC DNA]</scope>
    <source>
        <strain evidence="1">Fo5176</strain>
    </source>
</reference>
<sequence>LFTLTLKQSSMPSSIDLKLIGNVINASSLSNSMSTSWLDLELIPGQLMHTQPRLNADGMALMEQKVVAGNLVAPQLVQMNPRPAPLFLRAEPQGGSQEKRFKLRSKSNAGTWCRCYHLG</sequence>